<dbReference type="RefSeq" id="WP_061863858.1">
    <property type="nucleotide sequence ID" value="NZ_KQ970824.1"/>
</dbReference>
<evidence type="ECO:0000259" key="9">
    <source>
        <dbReference type="SMART" id="SM00977"/>
    </source>
</evidence>
<dbReference type="InterPro" id="IPR014729">
    <property type="entry name" value="Rossmann-like_a/b/a_fold"/>
</dbReference>
<dbReference type="PATRIC" id="fig|68892.8.peg.1833"/>
<evidence type="ECO:0000256" key="8">
    <source>
        <dbReference type="HAMAP-Rule" id="MF_01161"/>
    </source>
</evidence>
<proteinExistence type="inferred from homology"/>
<evidence type="ECO:0000313" key="11">
    <source>
        <dbReference type="Proteomes" id="UP000072578"/>
    </source>
</evidence>
<dbReference type="NCBIfam" id="TIGR02432">
    <property type="entry name" value="lysidine_TilS_N"/>
    <property type="match status" value="1"/>
</dbReference>
<name>A0A139RC54_9STRE</name>
<accession>A0A139RC54</accession>
<dbReference type="CDD" id="cd01992">
    <property type="entry name" value="TilS_N"/>
    <property type="match status" value="1"/>
</dbReference>
<evidence type="ECO:0000256" key="2">
    <source>
        <dbReference type="ARBA" id="ARBA00022490"/>
    </source>
</evidence>
<comment type="function">
    <text evidence="8">Ligates lysine onto the cytidine present at position 34 of the AUA codon-specific tRNA(Ile) that contains the anticodon CAU, in an ATP-dependent manner. Cytidine is converted to lysidine, thus changing the amino acid specificity of the tRNA from methionine to isoleucine.</text>
</comment>
<evidence type="ECO:0000256" key="1">
    <source>
        <dbReference type="ARBA" id="ARBA00004496"/>
    </source>
</evidence>
<dbReference type="Pfam" id="PF11734">
    <property type="entry name" value="TilS_C"/>
    <property type="match status" value="1"/>
</dbReference>
<keyword evidence="6 8" id="KW-0067">ATP-binding</keyword>
<reference evidence="10 11" key="1">
    <citation type="submission" date="2016-01" db="EMBL/GenBank/DDBJ databases">
        <title>Highly variable Streptococcus oralis are common among viridans streptococci isolated from primates.</title>
        <authorList>
            <person name="Denapaite D."/>
            <person name="Rieger M."/>
            <person name="Koendgen S."/>
            <person name="Brueckner R."/>
            <person name="Ochigava I."/>
            <person name="Kappeler P."/>
            <person name="Maetz-Rensing K."/>
            <person name="Leendertz F."/>
            <person name="Hakenbeck R."/>
        </authorList>
    </citation>
    <scope>NUCLEOTIDE SEQUENCE [LARGE SCALE GENOMIC DNA]</scope>
    <source>
        <strain evidence="10 11">DD18</strain>
    </source>
</reference>
<comment type="caution">
    <text evidence="10">The sequence shown here is derived from an EMBL/GenBank/DDBJ whole genome shotgun (WGS) entry which is preliminary data.</text>
</comment>
<dbReference type="Proteomes" id="UP000072578">
    <property type="component" value="Unassembled WGS sequence"/>
</dbReference>
<dbReference type="InterPro" id="IPR011063">
    <property type="entry name" value="TilS/TtcA_N"/>
</dbReference>
<dbReference type="GO" id="GO:0032267">
    <property type="term" value="F:tRNA(Ile)-lysidine synthase activity"/>
    <property type="evidence" value="ECO:0007669"/>
    <property type="project" value="UniProtKB-EC"/>
</dbReference>
<keyword evidence="5 8" id="KW-0547">Nucleotide-binding</keyword>
<evidence type="ECO:0000256" key="5">
    <source>
        <dbReference type="ARBA" id="ARBA00022741"/>
    </source>
</evidence>
<keyword evidence="3 8" id="KW-0436">Ligase</keyword>
<dbReference type="InterPro" id="IPR012795">
    <property type="entry name" value="tRNA_Ile_lys_synt_N"/>
</dbReference>
<evidence type="ECO:0000313" key="10">
    <source>
        <dbReference type="EMBL" id="KXU12298.1"/>
    </source>
</evidence>
<dbReference type="NCBIfam" id="TIGR02433">
    <property type="entry name" value="lysidine_TilS_C"/>
    <property type="match status" value="1"/>
</dbReference>
<dbReference type="Pfam" id="PF01171">
    <property type="entry name" value="ATP_bind_3"/>
    <property type="match status" value="1"/>
</dbReference>
<dbReference type="PANTHER" id="PTHR43033:SF1">
    <property type="entry name" value="TRNA(ILE)-LYSIDINE SYNTHASE-RELATED"/>
    <property type="match status" value="1"/>
</dbReference>
<comment type="catalytic activity">
    <reaction evidence="7 8">
        <text>cytidine(34) in tRNA(Ile2) + L-lysine + ATP = lysidine(34) in tRNA(Ile2) + AMP + diphosphate + H(+)</text>
        <dbReference type="Rhea" id="RHEA:43744"/>
        <dbReference type="Rhea" id="RHEA-COMP:10625"/>
        <dbReference type="Rhea" id="RHEA-COMP:10670"/>
        <dbReference type="ChEBI" id="CHEBI:15378"/>
        <dbReference type="ChEBI" id="CHEBI:30616"/>
        <dbReference type="ChEBI" id="CHEBI:32551"/>
        <dbReference type="ChEBI" id="CHEBI:33019"/>
        <dbReference type="ChEBI" id="CHEBI:82748"/>
        <dbReference type="ChEBI" id="CHEBI:83665"/>
        <dbReference type="ChEBI" id="CHEBI:456215"/>
        <dbReference type="EC" id="6.3.4.19"/>
    </reaction>
</comment>
<dbReference type="PANTHER" id="PTHR43033">
    <property type="entry name" value="TRNA(ILE)-LYSIDINE SYNTHASE-RELATED"/>
    <property type="match status" value="1"/>
</dbReference>
<dbReference type="EC" id="6.3.4.19" evidence="8"/>
<feature type="binding site" evidence="8">
    <location>
        <begin position="27"/>
        <end position="32"/>
    </location>
    <ligand>
        <name>ATP</name>
        <dbReference type="ChEBI" id="CHEBI:30616"/>
    </ligand>
</feature>
<feature type="domain" description="Lysidine-tRNA(Ile) synthetase C-terminal" evidence="9">
    <location>
        <begin position="348"/>
        <end position="407"/>
    </location>
</feature>
<comment type="similarity">
    <text evidence="8">Belongs to the tRNA(Ile)-lysidine synthase family.</text>
</comment>
<evidence type="ECO:0000256" key="4">
    <source>
        <dbReference type="ARBA" id="ARBA00022694"/>
    </source>
</evidence>
<dbReference type="HAMAP" id="MF_01161">
    <property type="entry name" value="tRNA_Ile_lys_synt"/>
    <property type="match status" value="1"/>
</dbReference>
<comment type="domain">
    <text evidence="8">The N-terminal region contains the highly conserved SGGXDS motif, predicted to be a P-loop motif involved in ATP binding.</text>
</comment>
<dbReference type="GO" id="GO:0006400">
    <property type="term" value="P:tRNA modification"/>
    <property type="evidence" value="ECO:0007669"/>
    <property type="project" value="UniProtKB-UniRule"/>
</dbReference>
<dbReference type="Gene3D" id="3.40.50.620">
    <property type="entry name" value="HUPs"/>
    <property type="match status" value="1"/>
</dbReference>
<dbReference type="SUPFAM" id="SSF52402">
    <property type="entry name" value="Adenine nucleotide alpha hydrolases-like"/>
    <property type="match status" value="1"/>
</dbReference>
<keyword evidence="2 8" id="KW-0963">Cytoplasm</keyword>
<keyword evidence="4 8" id="KW-0819">tRNA processing</keyword>
<protein>
    <recommendedName>
        <fullName evidence="8">tRNA(Ile)-lysidine synthase</fullName>
        <ecNumber evidence="8">6.3.4.19</ecNumber>
    </recommendedName>
    <alternativeName>
        <fullName evidence="8">tRNA(Ile)-2-lysyl-cytidine synthase</fullName>
    </alternativeName>
    <alternativeName>
        <fullName evidence="8">tRNA(Ile)-lysidine synthetase</fullName>
    </alternativeName>
</protein>
<evidence type="ECO:0000256" key="6">
    <source>
        <dbReference type="ARBA" id="ARBA00022840"/>
    </source>
</evidence>
<evidence type="ECO:0000256" key="3">
    <source>
        <dbReference type="ARBA" id="ARBA00022598"/>
    </source>
</evidence>
<dbReference type="GO" id="GO:0005524">
    <property type="term" value="F:ATP binding"/>
    <property type="evidence" value="ECO:0007669"/>
    <property type="project" value="UniProtKB-UniRule"/>
</dbReference>
<dbReference type="InterPro" id="IPR012094">
    <property type="entry name" value="tRNA_Ile_lys_synt"/>
</dbReference>
<gene>
    <name evidence="8" type="primary">tilS</name>
    <name evidence="10" type="ORF">SINDD18_01676</name>
</gene>
<comment type="subcellular location">
    <subcellularLocation>
        <location evidence="1 8">Cytoplasm</location>
    </subcellularLocation>
</comment>
<dbReference type="InterPro" id="IPR012796">
    <property type="entry name" value="Lysidine-tRNA-synth_C"/>
</dbReference>
<dbReference type="GO" id="GO:0005737">
    <property type="term" value="C:cytoplasm"/>
    <property type="evidence" value="ECO:0007669"/>
    <property type="project" value="UniProtKB-SubCell"/>
</dbReference>
<dbReference type="EMBL" id="LQZF01000160">
    <property type="protein sequence ID" value="KXU12298.1"/>
    <property type="molecule type" value="Genomic_DNA"/>
</dbReference>
<dbReference type="SUPFAM" id="SSF56037">
    <property type="entry name" value="PheT/TilS domain"/>
    <property type="match status" value="1"/>
</dbReference>
<evidence type="ECO:0000256" key="7">
    <source>
        <dbReference type="ARBA" id="ARBA00048539"/>
    </source>
</evidence>
<organism evidence="10 11">
    <name type="scientific">Streptococcus infantis</name>
    <dbReference type="NCBI Taxonomy" id="68892"/>
    <lineage>
        <taxon>Bacteria</taxon>
        <taxon>Bacillati</taxon>
        <taxon>Bacillota</taxon>
        <taxon>Bacilli</taxon>
        <taxon>Lactobacillales</taxon>
        <taxon>Streptococcaceae</taxon>
        <taxon>Streptococcus</taxon>
    </lineage>
</organism>
<sequence length="425" mass="50001">MRDRDFLNHFLEKGYFEGHSRVVLALSGGLDSMFLFQLLLTYQKELGIELFLAHVNHKQRPESDKEENELRKLAEQAGVPIYVACFTGDFSEANARQFRYEFFREVIEKTSSTALVTAHHADDQVETIFMRLIRGVRLQHLSAIKERQIFAKGELIRPLLSFYKKDFPKIDHFEDSTNKENHYLRNRIRNLYLPQLEKENVQVKKAILEFGKEVSDYQIALAELSQAVDVEDLTQFLSFSEATQGVLLQQYLRRFADLNVTREQFQEIHHILKTKSQYRHNIKNGYELIKEYQHFQISKIRPKSDEKSSECVLNYQNQVFYEGFLFSFGIPLKGENIQQINVSRETSLILRHRQLGDYLIINGHRKKVRRLFIDLKIPAEKRKNAIIVEQFGQIYSILGIELSDLSIKMKNDIMNTVLYIEKIDR</sequence>
<dbReference type="AlphaFoldDB" id="A0A139RC54"/>
<dbReference type="SMART" id="SM00977">
    <property type="entry name" value="TilS_C"/>
    <property type="match status" value="1"/>
</dbReference>